<keyword evidence="1" id="KW-0175">Coiled coil</keyword>
<sequence length="115" mass="12786">MDAYWPPLLAAALVFAAFSGAAALWNRSRVTQLRRRLEDAENSRFAAEETARALVRQLDTPAPAGDQAERRAALDRALAPAERRGADWPETQPMTMTPEMRPFAPTQAMEEPPPR</sequence>
<keyword evidence="4" id="KW-1185">Reference proteome</keyword>
<dbReference type="EMBL" id="NRRU01000045">
    <property type="protein sequence ID" value="MBK1713697.1"/>
    <property type="molecule type" value="Genomic_DNA"/>
</dbReference>
<reference evidence="3" key="2">
    <citation type="journal article" date="2020" name="Microorganisms">
        <title>Osmotic Adaptation and Compatible Solute Biosynthesis of Phototrophic Bacteria as Revealed from Genome Analyses.</title>
        <authorList>
            <person name="Imhoff J.F."/>
            <person name="Rahn T."/>
            <person name="Kunzel S."/>
            <person name="Keller A."/>
            <person name="Neulinger S.C."/>
        </authorList>
    </citation>
    <scope>NUCLEOTIDE SEQUENCE</scope>
    <source>
        <strain evidence="3">IM 151</strain>
    </source>
</reference>
<dbReference type="RefSeq" id="WP_200378922.1">
    <property type="nucleotide sequence ID" value="NZ_NRRU01000045.1"/>
</dbReference>
<evidence type="ECO:0000313" key="4">
    <source>
        <dbReference type="Proteomes" id="UP001041814"/>
    </source>
</evidence>
<accession>A0ABS1DUH7</accession>
<organism evidence="3 4">
    <name type="scientific">Rubrivivax gelatinosus</name>
    <name type="common">Rhodocyclus gelatinosus</name>
    <name type="synonym">Rhodopseudomonas gelatinosa</name>
    <dbReference type="NCBI Taxonomy" id="28068"/>
    <lineage>
        <taxon>Bacteria</taxon>
        <taxon>Pseudomonadati</taxon>
        <taxon>Pseudomonadota</taxon>
        <taxon>Betaproteobacteria</taxon>
        <taxon>Burkholderiales</taxon>
        <taxon>Sphaerotilaceae</taxon>
        <taxon>Rubrivivax</taxon>
    </lineage>
</organism>
<gene>
    <name evidence="3" type="ORF">CKO43_13005</name>
</gene>
<name>A0ABS1DUH7_RUBGE</name>
<dbReference type="Proteomes" id="UP001041814">
    <property type="component" value="Unassembled WGS sequence"/>
</dbReference>
<reference evidence="3" key="1">
    <citation type="submission" date="2017-08" db="EMBL/GenBank/DDBJ databases">
        <authorList>
            <person name="Imhoff J.F."/>
            <person name="Rahn T."/>
            <person name="Kuenzel S."/>
            <person name="Neulinger S.C."/>
        </authorList>
    </citation>
    <scope>NUCLEOTIDE SEQUENCE</scope>
    <source>
        <strain evidence="3">IM 151</strain>
    </source>
</reference>
<evidence type="ECO:0000256" key="1">
    <source>
        <dbReference type="SAM" id="Coils"/>
    </source>
</evidence>
<proteinExistence type="predicted"/>
<protein>
    <submittedName>
        <fullName evidence="3">Uncharacterized protein</fullName>
    </submittedName>
</protein>
<evidence type="ECO:0000313" key="3">
    <source>
        <dbReference type="EMBL" id="MBK1713697.1"/>
    </source>
</evidence>
<feature type="coiled-coil region" evidence="1">
    <location>
        <begin position="30"/>
        <end position="57"/>
    </location>
</feature>
<feature type="region of interest" description="Disordered" evidence="2">
    <location>
        <begin position="59"/>
        <end position="115"/>
    </location>
</feature>
<comment type="caution">
    <text evidence="3">The sequence shown here is derived from an EMBL/GenBank/DDBJ whole genome shotgun (WGS) entry which is preliminary data.</text>
</comment>
<evidence type="ECO:0000256" key="2">
    <source>
        <dbReference type="SAM" id="MobiDB-lite"/>
    </source>
</evidence>